<dbReference type="GO" id="GO:1990269">
    <property type="term" value="F:RNA polymerase II C-terminal domain phosphoserine binding"/>
    <property type="evidence" value="ECO:0007669"/>
    <property type="project" value="TreeGrafter"/>
</dbReference>
<feature type="compositionally biased region" description="Acidic residues" evidence="1">
    <location>
        <begin position="392"/>
        <end position="424"/>
    </location>
</feature>
<dbReference type="PANTHER" id="PTHR23146:SF0">
    <property type="entry name" value="RNA POLYMERASE-ASSOCIATED PROTEIN LEO1"/>
    <property type="match status" value="1"/>
</dbReference>
<organism evidence="2 3">
    <name type="scientific">Leucosporidium creatinivorum</name>
    <dbReference type="NCBI Taxonomy" id="106004"/>
    <lineage>
        <taxon>Eukaryota</taxon>
        <taxon>Fungi</taxon>
        <taxon>Dikarya</taxon>
        <taxon>Basidiomycota</taxon>
        <taxon>Pucciniomycotina</taxon>
        <taxon>Microbotryomycetes</taxon>
        <taxon>Leucosporidiales</taxon>
        <taxon>Leucosporidium</taxon>
    </lineage>
</organism>
<feature type="compositionally biased region" description="Acidic residues" evidence="1">
    <location>
        <begin position="356"/>
        <end position="370"/>
    </location>
</feature>
<dbReference type="Proteomes" id="UP000193467">
    <property type="component" value="Unassembled WGS sequence"/>
</dbReference>
<gene>
    <name evidence="2" type="ORF">BCR35DRAFT_353064</name>
</gene>
<feature type="compositionally biased region" description="Basic and acidic residues" evidence="1">
    <location>
        <begin position="312"/>
        <end position="336"/>
    </location>
</feature>
<dbReference type="InterPro" id="IPR007149">
    <property type="entry name" value="Leo1"/>
</dbReference>
<evidence type="ECO:0000256" key="1">
    <source>
        <dbReference type="SAM" id="MobiDB-lite"/>
    </source>
</evidence>
<accession>A0A1Y2F3M0</accession>
<feature type="compositionally biased region" description="Acidic residues" evidence="1">
    <location>
        <begin position="42"/>
        <end position="66"/>
    </location>
</feature>
<feature type="compositionally biased region" description="Basic and acidic residues" evidence="1">
    <location>
        <begin position="95"/>
        <end position="104"/>
    </location>
</feature>
<dbReference type="EMBL" id="MCGR01000030">
    <property type="protein sequence ID" value="ORY78084.1"/>
    <property type="molecule type" value="Genomic_DNA"/>
</dbReference>
<feature type="compositionally biased region" description="Pro residues" evidence="1">
    <location>
        <begin position="25"/>
        <end position="40"/>
    </location>
</feature>
<evidence type="ECO:0000313" key="3">
    <source>
        <dbReference type="Proteomes" id="UP000193467"/>
    </source>
</evidence>
<feature type="compositionally biased region" description="Basic residues" evidence="1">
    <location>
        <begin position="340"/>
        <end position="350"/>
    </location>
</feature>
<feature type="compositionally biased region" description="Acidic residues" evidence="1">
    <location>
        <begin position="82"/>
        <end position="94"/>
    </location>
</feature>
<dbReference type="OrthoDB" id="20844at2759"/>
<feature type="region of interest" description="Disordered" evidence="1">
    <location>
        <begin position="1"/>
        <end position="115"/>
    </location>
</feature>
<dbReference type="GO" id="GO:0016593">
    <property type="term" value="C:Cdc73/Paf1 complex"/>
    <property type="evidence" value="ECO:0007669"/>
    <property type="project" value="InterPro"/>
</dbReference>
<dbReference type="InParanoid" id="A0A1Y2F3M0"/>
<proteinExistence type="predicted"/>
<dbReference type="GO" id="GO:0032968">
    <property type="term" value="P:positive regulation of transcription elongation by RNA polymerase II"/>
    <property type="evidence" value="ECO:0007669"/>
    <property type="project" value="TreeGrafter"/>
</dbReference>
<dbReference type="Pfam" id="PF04004">
    <property type="entry name" value="Leo1"/>
    <property type="match status" value="1"/>
</dbReference>
<keyword evidence="3" id="KW-1185">Reference proteome</keyword>
<comment type="caution">
    <text evidence="2">The sequence shown here is derived from an EMBL/GenBank/DDBJ whole genome shotgun (WGS) entry which is preliminary data.</text>
</comment>
<protein>
    <submittedName>
        <fullName evidence="2">Leo1-like protein-domain-containing protein</fullName>
    </submittedName>
</protein>
<feature type="compositionally biased region" description="Basic and acidic residues" evidence="1">
    <location>
        <begin position="425"/>
        <end position="445"/>
    </location>
</feature>
<name>A0A1Y2F3M0_9BASI</name>
<dbReference type="PANTHER" id="PTHR23146">
    <property type="entry name" value="LEO1 PROTEIN"/>
    <property type="match status" value="1"/>
</dbReference>
<dbReference type="AlphaFoldDB" id="A0A1Y2F3M0"/>
<reference evidence="2 3" key="1">
    <citation type="submission" date="2016-07" db="EMBL/GenBank/DDBJ databases">
        <title>Pervasive Adenine N6-methylation of Active Genes in Fungi.</title>
        <authorList>
            <consortium name="DOE Joint Genome Institute"/>
            <person name="Mondo S.J."/>
            <person name="Dannebaum R.O."/>
            <person name="Kuo R.C."/>
            <person name="Labutti K."/>
            <person name="Haridas S."/>
            <person name="Kuo A."/>
            <person name="Salamov A."/>
            <person name="Ahrendt S.R."/>
            <person name="Lipzen A."/>
            <person name="Sullivan W."/>
            <person name="Andreopoulos W.B."/>
            <person name="Clum A."/>
            <person name="Lindquist E."/>
            <person name="Daum C."/>
            <person name="Ramamoorthy G.K."/>
            <person name="Gryganskyi A."/>
            <person name="Culley D."/>
            <person name="Magnuson J.K."/>
            <person name="James T.Y."/>
            <person name="O'Malley M.A."/>
            <person name="Stajich J.E."/>
            <person name="Spatafora J.W."/>
            <person name="Visel A."/>
            <person name="Grigoriev I.V."/>
        </authorList>
    </citation>
    <scope>NUCLEOTIDE SEQUENCE [LARGE SCALE GENOMIC DNA]</scope>
    <source>
        <strain evidence="2 3">62-1032</strain>
    </source>
</reference>
<evidence type="ECO:0000313" key="2">
    <source>
        <dbReference type="EMBL" id="ORY78084.1"/>
    </source>
</evidence>
<feature type="region of interest" description="Disordered" evidence="1">
    <location>
        <begin position="304"/>
        <end position="464"/>
    </location>
</feature>
<dbReference type="STRING" id="106004.A0A1Y2F3M0"/>
<dbReference type="GO" id="GO:0006368">
    <property type="term" value="P:transcription elongation by RNA polymerase II"/>
    <property type="evidence" value="ECO:0007669"/>
    <property type="project" value="InterPro"/>
</dbReference>
<sequence>MDFDNHPTADLDPQMIDQPDVLAPPLYPDVPDAAPPPANPPSDDDDDDDDDAGGLFGDDDDDDMDQDQPQHQADDEPAAAPEQEDEPMYDDGLTEEERQRRRELEYDEGDEEAMQVTKEERIAQIELANYGVPTGGKVWHARLPNFLQLNTQPFDPKTCKAPVPDENVIRWRWTKDELGDFIKQSNSRIVRWSDGSLSLQVGSELFDISLSLDHSAVLSSTGPTLPVLPSLSSGASGLSSSTFDQNRGHGLTYLTAKHDYTELIEAQASVHGTLTFRPTTLQSNTHRRLASSIANRNVKGRATKIAALPDIDPEKRKAEREKAELDKAKKAKRDAAKSAGGRKKGAKRATRMIGYSDEEDDGEGDEDDEERGFGSRSQPIRGAGGPLSQREEEYEEEDGFVAPDDEEEEEQPESSEGELDAMDEAEARIEREERRKKEMKARGEEAAPAPAPRRRLVVDDSDEE</sequence>